<evidence type="ECO:0000256" key="6">
    <source>
        <dbReference type="RuleBase" id="RU368091"/>
    </source>
</evidence>
<dbReference type="Gene3D" id="1.10.287.830">
    <property type="entry name" value="putative peptidase helix hairpin domain like"/>
    <property type="match status" value="1"/>
</dbReference>
<keyword evidence="1 6" id="KW-0645">Protease</keyword>
<dbReference type="RefSeq" id="WP_258210659.1">
    <property type="nucleotide sequence ID" value="NZ_CP102734.1"/>
</dbReference>
<reference evidence="9" key="1">
    <citation type="submission" date="2022-08" db="EMBL/GenBank/DDBJ databases">
        <title>Complete genome of Mycoplasma iguanae type strain 2327.</title>
        <authorList>
            <person name="Spergser J."/>
        </authorList>
    </citation>
    <scope>NUCLEOTIDE SEQUENCE</scope>
    <source>
        <strain evidence="9">2327</strain>
    </source>
</reference>
<dbReference type="PANTHER" id="PTHR11804:SF84">
    <property type="entry name" value="SACCHAROLYSIN"/>
    <property type="match status" value="1"/>
</dbReference>
<sequence>MKIYKKYDEIPERYRFDLDDLLKGQTIEELIEKWEKIRREINEVKDSKYDSSDAFLDYLKKEAEAEVLFNRIYNYISNNLNTNVVSPKFNSLYQIIFNKNAELEREAGSEINRIYKNAKKLKEWTKLKEFAVYKKNILDILESKKFALKPEVEEYLNSTSSGRPSLSNVFGIISDSETDYGFATDSKGKQHKITDGNFIKLLSSKDQNLRKSAYINYYKGQYKHRQSLTSLLLAHFKRISVDAKARKYHSAVQSLTWNDRVDDNLLTTIYTNVQDNMSLIHKFYETKAQFFTKKFGKKPQKWDHQLKLFNVKDTYKIEEAQKLVQEALKPLGKEYSSVVENAFKQRWVDYVNVENKRSGAYSIGASYGIDKIYILMNYDYTIKSVSTLAHEMGHSLHSYYSNKNQPQELSQYPIFLAEIASVFNQLMLMDYLLQNNKSDKLRFLLLEEAMTEFVGTIIRQIQWSNYEYELYSAMDKELPLNSFEDVEQLYERVIKKYLTNKDQQKLEKAKNKYENIRAVNVPHFYYSFYVYKYAVGYIAANAFFQKYKMHGKTALDDYINNFLSAGSSDWPVEILKKAGIDLYDKNIYQLAFGNFKSMLDEYISLGKKLFKNKK</sequence>
<evidence type="ECO:0000313" key="9">
    <source>
        <dbReference type="EMBL" id="UVD81485.1"/>
    </source>
</evidence>
<keyword evidence="5 6" id="KW-0482">Metalloprotease</keyword>
<comment type="function">
    <text evidence="6">Has oligopeptidase activity and degrades a variety of small bioactive peptides.</text>
</comment>
<dbReference type="Pfam" id="PF08439">
    <property type="entry name" value="Peptidase_M3_N"/>
    <property type="match status" value="1"/>
</dbReference>
<dbReference type="Pfam" id="PF01432">
    <property type="entry name" value="Peptidase_M3"/>
    <property type="match status" value="1"/>
</dbReference>
<dbReference type="InterPro" id="IPR013647">
    <property type="entry name" value="OligopepF_N_dom"/>
</dbReference>
<dbReference type="EC" id="3.4.24.-" evidence="6"/>
<feature type="domain" description="Oligopeptidase F N-terminal" evidence="8">
    <location>
        <begin position="118"/>
        <end position="177"/>
    </location>
</feature>
<name>A0ABY5R941_9MOLU</name>
<keyword evidence="4 6" id="KW-0862">Zinc</keyword>
<evidence type="ECO:0000256" key="2">
    <source>
        <dbReference type="ARBA" id="ARBA00022723"/>
    </source>
</evidence>
<dbReference type="SUPFAM" id="SSF55486">
    <property type="entry name" value="Metalloproteases ('zincins'), catalytic domain"/>
    <property type="match status" value="1"/>
</dbReference>
<accession>A0ABY5R941</accession>
<proteinExistence type="inferred from homology"/>
<keyword evidence="3 6" id="KW-0378">Hydrolase</keyword>
<dbReference type="Gene3D" id="1.20.140.70">
    <property type="entry name" value="Oligopeptidase f, N-terminal domain"/>
    <property type="match status" value="1"/>
</dbReference>
<dbReference type="Proteomes" id="UP001059252">
    <property type="component" value="Chromosome"/>
</dbReference>
<dbReference type="Gene3D" id="1.10.1370.20">
    <property type="entry name" value="Oligoendopeptidase f, C-terminal domain"/>
    <property type="match status" value="1"/>
</dbReference>
<comment type="similarity">
    <text evidence="6">Belongs to the peptidase M3B family.</text>
</comment>
<dbReference type="NCBIfam" id="TIGR00181">
    <property type="entry name" value="pepF"/>
    <property type="match status" value="1"/>
</dbReference>
<dbReference type="InterPro" id="IPR045090">
    <property type="entry name" value="Pept_M3A_M3B"/>
</dbReference>
<evidence type="ECO:0000256" key="4">
    <source>
        <dbReference type="ARBA" id="ARBA00022833"/>
    </source>
</evidence>
<protein>
    <recommendedName>
        <fullName evidence="6">Oligopeptidase F</fullName>
        <ecNumber evidence="6">3.4.24.-</ecNumber>
    </recommendedName>
</protein>
<evidence type="ECO:0000256" key="1">
    <source>
        <dbReference type="ARBA" id="ARBA00022670"/>
    </source>
</evidence>
<organism evidence="9 10">
    <name type="scientific">Mycoplasma iguanae</name>
    <dbReference type="NCBI Taxonomy" id="292461"/>
    <lineage>
        <taxon>Bacteria</taxon>
        <taxon>Bacillati</taxon>
        <taxon>Mycoplasmatota</taxon>
        <taxon>Mollicutes</taxon>
        <taxon>Mycoplasmataceae</taxon>
        <taxon>Mycoplasma</taxon>
    </lineage>
</organism>
<evidence type="ECO:0000256" key="3">
    <source>
        <dbReference type="ARBA" id="ARBA00022801"/>
    </source>
</evidence>
<keyword evidence="10" id="KW-1185">Reference proteome</keyword>
<evidence type="ECO:0000313" key="10">
    <source>
        <dbReference type="Proteomes" id="UP001059252"/>
    </source>
</evidence>
<dbReference type="CDD" id="cd09608">
    <property type="entry name" value="M3B_PepF"/>
    <property type="match status" value="1"/>
</dbReference>
<dbReference type="PANTHER" id="PTHR11804">
    <property type="entry name" value="PROTEASE M3 THIMET OLIGOPEPTIDASE-RELATED"/>
    <property type="match status" value="1"/>
</dbReference>
<dbReference type="InterPro" id="IPR001567">
    <property type="entry name" value="Pept_M3A_M3B_dom"/>
</dbReference>
<feature type="domain" description="Peptidase M3A/M3B catalytic" evidence="7">
    <location>
        <begin position="201"/>
        <end position="591"/>
    </location>
</feature>
<dbReference type="InterPro" id="IPR042088">
    <property type="entry name" value="OligoPept_F_C"/>
</dbReference>
<gene>
    <name evidence="9" type="primary">pepF</name>
    <name evidence="9" type="ORF">NV226_01985</name>
</gene>
<evidence type="ECO:0000259" key="8">
    <source>
        <dbReference type="Pfam" id="PF08439"/>
    </source>
</evidence>
<dbReference type="EMBL" id="CP102734">
    <property type="protein sequence ID" value="UVD81485.1"/>
    <property type="molecule type" value="Genomic_DNA"/>
</dbReference>
<dbReference type="InterPro" id="IPR004438">
    <property type="entry name" value="Peptidase_M3B"/>
</dbReference>
<comment type="cofactor">
    <cofactor evidence="6">
        <name>Zn(2+)</name>
        <dbReference type="ChEBI" id="CHEBI:29105"/>
    </cofactor>
    <text evidence="6">Binds 1 zinc ion.</text>
</comment>
<keyword evidence="2 6" id="KW-0479">Metal-binding</keyword>
<evidence type="ECO:0000256" key="5">
    <source>
        <dbReference type="ARBA" id="ARBA00023049"/>
    </source>
</evidence>
<evidence type="ECO:0000259" key="7">
    <source>
        <dbReference type="Pfam" id="PF01432"/>
    </source>
</evidence>